<dbReference type="InterPro" id="IPR000182">
    <property type="entry name" value="GNAT_dom"/>
</dbReference>
<protein>
    <recommendedName>
        <fullName evidence="4 11">Histone acetyltransferase type B catalytic subunit</fullName>
        <ecNumber evidence="3 11">2.3.1.48</ecNumber>
    </recommendedName>
</protein>
<dbReference type="GO" id="GO:0000781">
    <property type="term" value="C:chromosome, telomeric region"/>
    <property type="evidence" value="ECO:0007669"/>
    <property type="project" value="GOC"/>
</dbReference>
<feature type="domain" description="Histone acetyl transferase HAT1 N-terminal" evidence="16">
    <location>
        <begin position="15"/>
        <end position="202"/>
    </location>
</feature>
<dbReference type="InterPro" id="IPR013523">
    <property type="entry name" value="Hist_AcTrfase_HAT1_C"/>
</dbReference>
<evidence type="ECO:0000256" key="12">
    <source>
        <dbReference type="PIRSR" id="PIRSR038084-1"/>
    </source>
</evidence>
<feature type="domain" description="N-acetyltransferase" evidence="15">
    <location>
        <begin position="237"/>
        <end position="292"/>
    </location>
</feature>
<dbReference type="InterPro" id="IPR017380">
    <property type="entry name" value="Hist_AcTrfase_B-typ_cat-su"/>
</dbReference>
<evidence type="ECO:0000256" key="7">
    <source>
        <dbReference type="ARBA" id="ARBA00023204"/>
    </source>
</evidence>
<keyword evidence="19" id="KW-1185">Reference proteome</keyword>
<feature type="region of interest" description="Interaction with histone H4 N-terminus" evidence="13">
    <location>
        <begin position="244"/>
        <end position="246"/>
    </location>
</feature>
<evidence type="ECO:0000313" key="19">
    <source>
        <dbReference type="Proteomes" id="UP000015104"/>
    </source>
</evidence>
<evidence type="ECO:0000256" key="10">
    <source>
        <dbReference type="ARBA" id="ARBA00048017"/>
    </source>
</evidence>
<feature type="domain" description="Histone acetyltransferase type B catalytic subunit C-terminal" evidence="17">
    <location>
        <begin position="305"/>
        <end position="355"/>
    </location>
</feature>
<sequence>MSGSFGSVKNYLDSFVCNGNNVIYFKLIRDIKSIEDDEVDKEFTFQPEFCHQLFGQSENIFGYKNLRINLYYSACKLVRFISITYSDKVDREKSQGVPADDVLQIITEKLGGTVLTSIDQFSQELAHDTDFKPYGTQLDCFKLKKKASKSSSNSAPTSSSLTSSQNAENSESCFEIYRADMDIPGFESYHENMQTFLTWFIDAASYIDTEDRKWDYYLVYEKCPDIKNGSDSPVFYFAGYATVYRYYAYPDKTRPRISQFLILPPFQRRGIGERLLQNIYHTYAGDTNIIDITVEDPSEEFTRLRDYVDCKNCAHLMSFQTTELKKGWNDDMVKEAQEKFKLAKKQIRRVYEILKYKSINKYDEEQMRNFRLEVKNRLNAPSLKMKRSNLSEDEESSVLGNKETRLQELNLLYCQLEDDYKQVINKLTSVA</sequence>
<feature type="active site" description="Proton donor/acceptor" evidence="12">
    <location>
        <position position="295"/>
    </location>
</feature>
<comment type="similarity">
    <text evidence="2 11">Belongs to the HAT1 family.</text>
</comment>
<dbReference type="GO" id="GO:0042393">
    <property type="term" value="F:histone binding"/>
    <property type="evidence" value="ECO:0007669"/>
    <property type="project" value="InterPro"/>
</dbReference>
<dbReference type="Pfam" id="PF00583">
    <property type="entry name" value="Acetyltransf_1"/>
    <property type="match status" value="1"/>
</dbReference>
<evidence type="ECO:0000256" key="4">
    <source>
        <dbReference type="ARBA" id="ARBA00021268"/>
    </source>
</evidence>
<dbReference type="OrthoDB" id="10253098at2759"/>
<dbReference type="PIRSF" id="PIRSF038084">
    <property type="entry name" value="HAT-B_cat"/>
    <property type="match status" value="1"/>
</dbReference>
<evidence type="ECO:0000256" key="2">
    <source>
        <dbReference type="ARBA" id="ARBA00010543"/>
    </source>
</evidence>
<dbReference type="EMBL" id="CAEY01000779">
    <property type="status" value="NOT_ANNOTATED_CDS"/>
    <property type="molecule type" value="Genomic_DNA"/>
</dbReference>
<dbReference type="EC" id="2.3.1.48" evidence="3 11"/>
<dbReference type="OMA" id="WTCDAND"/>
<dbReference type="InterPro" id="IPR019467">
    <property type="entry name" value="Hat1_N"/>
</dbReference>
<dbReference type="PANTHER" id="PTHR12046">
    <property type="entry name" value="HISTONE ACETYLTRANSFERASE TYPE B CATALYTIC SUBUNIT"/>
    <property type="match status" value="1"/>
</dbReference>
<dbReference type="eggNOG" id="KOG2696">
    <property type="taxonomic scope" value="Eukaryota"/>
</dbReference>
<dbReference type="InterPro" id="IPR037113">
    <property type="entry name" value="Hat1_N_sf"/>
</dbReference>
<feature type="binding site" evidence="13">
    <location>
        <begin position="260"/>
        <end position="262"/>
    </location>
    <ligand>
        <name>acetyl-CoA</name>
        <dbReference type="ChEBI" id="CHEBI:57288"/>
    </ligand>
</feature>
<evidence type="ECO:0000256" key="1">
    <source>
        <dbReference type="ARBA" id="ARBA00004123"/>
    </source>
</evidence>
<keyword evidence="8" id="KW-0539">Nucleus</keyword>
<dbReference type="STRING" id="32264.T1JUJ2"/>
<evidence type="ECO:0000256" key="3">
    <source>
        <dbReference type="ARBA" id="ARBA00013184"/>
    </source>
</evidence>
<evidence type="ECO:0000256" key="11">
    <source>
        <dbReference type="PIRNR" id="PIRNR038084"/>
    </source>
</evidence>
<proteinExistence type="inferred from homology"/>
<evidence type="ECO:0000256" key="6">
    <source>
        <dbReference type="ARBA" id="ARBA00022763"/>
    </source>
</evidence>
<evidence type="ECO:0000256" key="13">
    <source>
        <dbReference type="PIRSR" id="PIRSR038084-2"/>
    </source>
</evidence>
<dbReference type="GO" id="GO:0006281">
    <property type="term" value="P:DNA repair"/>
    <property type="evidence" value="ECO:0007669"/>
    <property type="project" value="UniProtKB-KW"/>
</dbReference>
<gene>
    <name evidence="18" type="primary">107371402</name>
</gene>
<keyword evidence="5 11" id="KW-0808">Transferase</keyword>
<evidence type="ECO:0000259" key="17">
    <source>
        <dbReference type="Pfam" id="PF21183"/>
    </source>
</evidence>
<feature type="site" description="Interaction with histone H4 N-terminus" evidence="14">
    <location>
        <position position="214"/>
    </location>
</feature>
<dbReference type="HOGENOM" id="CLU_036024_0_0_1"/>
<evidence type="ECO:0000256" key="8">
    <source>
        <dbReference type="ARBA" id="ARBA00023242"/>
    </source>
</evidence>
<dbReference type="InterPro" id="IPR048776">
    <property type="entry name" value="HAT1_C"/>
</dbReference>
<dbReference type="GO" id="GO:0031509">
    <property type="term" value="P:subtelomeric heterochromatin formation"/>
    <property type="evidence" value="ECO:0007669"/>
    <property type="project" value="InterPro"/>
</dbReference>
<accession>T1JUJ2</accession>
<dbReference type="AlphaFoldDB" id="T1JUJ2"/>
<evidence type="ECO:0000313" key="18">
    <source>
        <dbReference type="EnsemblMetazoa" id="tetur02g01140.1"/>
    </source>
</evidence>
<dbReference type="GO" id="GO:0004402">
    <property type="term" value="F:histone acetyltransferase activity"/>
    <property type="evidence" value="ECO:0007669"/>
    <property type="project" value="UniProtKB-UniRule"/>
</dbReference>
<dbReference type="Gene3D" id="3.90.360.10">
    <property type="entry name" value="Histone acetyl transferase 1 (HAT1), N-terminal domain"/>
    <property type="match status" value="1"/>
</dbReference>
<dbReference type="GO" id="GO:0005634">
    <property type="term" value="C:nucleus"/>
    <property type="evidence" value="ECO:0007669"/>
    <property type="project" value="UniProtKB-SubCell"/>
</dbReference>
<dbReference type="Proteomes" id="UP000015104">
    <property type="component" value="Unassembled WGS sequence"/>
</dbReference>
<evidence type="ECO:0000256" key="9">
    <source>
        <dbReference type="ARBA" id="ARBA00023315"/>
    </source>
</evidence>
<reference evidence="19" key="1">
    <citation type="submission" date="2011-08" db="EMBL/GenBank/DDBJ databases">
        <authorList>
            <person name="Rombauts S."/>
        </authorList>
    </citation>
    <scope>NUCLEOTIDE SEQUENCE</scope>
    <source>
        <strain evidence="19">London</strain>
    </source>
</reference>
<dbReference type="Pfam" id="PF10394">
    <property type="entry name" value="Hat1_N"/>
    <property type="match status" value="1"/>
</dbReference>
<evidence type="ECO:0000256" key="5">
    <source>
        <dbReference type="ARBA" id="ARBA00022679"/>
    </source>
</evidence>
<dbReference type="InterPro" id="IPR016181">
    <property type="entry name" value="Acyl_CoA_acyltransferase"/>
</dbReference>
<dbReference type="SUPFAM" id="SSF55729">
    <property type="entry name" value="Acyl-CoA N-acyltransferases (Nat)"/>
    <property type="match status" value="1"/>
</dbReference>
<keyword evidence="7" id="KW-0234">DNA repair</keyword>
<keyword evidence="9 11" id="KW-0012">Acyltransferase</keyword>
<organism evidence="18 19">
    <name type="scientific">Tetranychus urticae</name>
    <name type="common">Two-spotted spider mite</name>
    <dbReference type="NCBI Taxonomy" id="32264"/>
    <lineage>
        <taxon>Eukaryota</taxon>
        <taxon>Metazoa</taxon>
        <taxon>Ecdysozoa</taxon>
        <taxon>Arthropoda</taxon>
        <taxon>Chelicerata</taxon>
        <taxon>Arachnida</taxon>
        <taxon>Acari</taxon>
        <taxon>Acariformes</taxon>
        <taxon>Trombidiformes</taxon>
        <taxon>Prostigmata</taxon>
        <taxon>Eleutherengona</taxon>
        <taxon>Raphignathae</taxon>
        <taxon>Tetranychoidea</taxon>
        <taxon>Tetranychidae</taxon>
        <taxon>Tetranychus</taxon>
    </lineage>
</organism>
<keyword evidence="6" id="KW-0227">DNA damage</keyword>
<reference evidence="18" key="2">
    <citation type="submission" date="2015-06" db="UniProtKB">
        <authorList>
            <consortium name="EnsemblMetazoa"/>
        </authorList>
    </citation>
    <scope>IDENTIFICATION</scope>
</reference>
<evidence type="ECO:0000259" key="15">
    <source>
        <dbReference type="Pfam" id="PF00583"/>
    </source>
</evidence>
<dbReference type="Gene3D" id="3.40.630.30">
    <property type="match status" value="1"/>
</dbReference>
<dbReference type="EnsemblMetazoa" id="tetur02g01140.1">
    <property type="protein sequence ID" value="tetur02g01140.1"/>
    <property type="gene ID" value="tetur02g01140"/>
</dbReference>
<evidence type="ECO:0000256" key="14">
    <source>
        <dbReference type="PIRSR" id="PIRSR038084-3"/>
    </source>
</evidence>
<dbReference type="Gene3D" id="1.10.10.390">
    <property type="match status" value="1"/>
</dbReference>
<comment type="catalytic activity">
    <reaction evidence="10 11">
        <text>L-lysyl-[protein] + acetyl-CoA = N(6)-acetyl-L-lysyl-[protein] + CoA + H(+)</text>
        <dbReference type="Rhea" id="RHEA:45948"/>
        <dbReference type="Rhea" id="RHEA-COMP:9752"/>
        <dbReference type="Rhea" id="RHEA-COMP:10731"/>
        <dbReference type="ChEBI" id="CHEBI:15378"/>
        <dbReference type="ChEBI" id="CHEBI:29969"/>
        <dbReference type="ChEBI" id="CHEBI:57287"/>
        <dbReference type="ChEBI" id="CHEBI:57288"/>
        <dbReference type="ChEBI" id="CHEBI:61930"/>
        <dbReference type="EC" id="2.3.1.48"/>
    </reaction>
</comment>
<evidence type="ECO:0000259" key="16">
    <source>
        <dbReference type="Pfam" id="PF10394"/>
    </source>
</evidence>
<dbReference type="KEGG" id="tut:107371402"/>
<dbReference type="Pfam" id="PF21183">
    <property type="entry name" value="HAT1_C"/>
    <property type="match status" value="1"/>
</dbReference>
<comment type="subcellular location">
    <subcellularLocation>
        <location evidence="1">Nucleus</location>
    </subcellularLocation>
</comment>
<name>T1JUJ2_TETUR</name>
<dbReference type="CDD" id="cd04301">
    <property type="entry name" value="NAT_SF"/>
    <property type="match status" value="1"/>
</dbReference>